<keyword evidence="6" id="KW-1185">Reference proteome</keyword>
<evidence type="ECO:0000313" key="4">
    <source>
        <dbReference type="EMBL" id="VDN51834.1"/>
    </source>
</evidence>
<reference evidence="4 6" key="2">
    <citation type="submission" date="2018-11" db="EMBL/GenBank/DDBJ databases">
        <authorList>
            <consortium name="Pathogen Informatics"/>
        </authorList>
    </citation>
    <scope>NUCLEOTIDE SEQUENCE [LARGE SCALE GENOMIC DNA]</scope>
</reference>
<dbReference type="CDD" id="cd00780">
    <property type="entry name" value="NTF2"/>
    <property type="match status" value="1"/>
</dbReference>
<feature type="compositionally biased region" description="Low complexity" evidence="2">
    <location>
        <begin position="190"/>
        <end position="201"/>
    </location>
</feature>
<sequence length="421" mass="46898">MLSERPQDVYRFYGHESFFRFDAGTAIQGQQNILKEIQRLNFKNCRARIHTVSAAATTGSGLVLQVCGELAMEEEDNRRFLQTFVLCPQTPKKYYVHNNLFEWLDRAFHDLQVNEYNRSLSETVNSNSPNEEDLALNGHASMASMQSNGSTNTNGINDQHQEHTENSQSVEVSIVQSQFIKTESSDNLEEQPPIVEPEPVTVDNEPKTWAKLVGSTPSVTQSGNMFDTRASQAIRHSPPSTVSSDFINGNVMNKSANMYIGNAIQVGNNRFHDEGCRLYIGGIIRTVMPQSVEFGPVASVNVPRRVFDSADSLGRVYAFIIMKTPQGAKNIFHASRKDRGVLYLPLKIESLGFMGDATVSEQKNGHNRQIYPPRASNMQGNCRGVYPARNGYVAGARNGRGNGRLFGGSNDSRIPFEHKQQ</sequence>
<evidence type="ECO:0000313" key="5">
    <source>
        <dbReference type="Proteomes" id="UP000038040"/>
    </source>
</evidence>
<dbReference type="PANTHER" id="PTHR10693">
    <property type="entry name" value="RAS GTPASE-ACTIVATING PROTEIN-BINDING PROTEIN"/>
    <property type="match status" value="1"/>
</dbReference>
<evidence type="ECO:0000313" key="7">
    <source>
        <dbReference type="WBParaSite" id="DME_0000754001-mRNA-1"/>
    </source>
</evidence>
<evidence type="ECO:0000259" key="3">
    <source>
        <dbReference type="PROSITE" id="PS50177"/>
    </source>
</evidence>
<dbReference type="GO" id="GO:1990904">
    <property type="term" value="C:ribonucleoprotein complex"/>
    <property type="evidence" value="ECO:0007669"/>
    <property type="project" value="TreeGrafter"/>
</dbReference>
<name>A0A0N4UIU2_DRAME</name>
<dbReference type="STRING" id="318479.A0A0N4UIU2"/>
<evidence type="ECO:0000313" key="6">
    <source>
        <dbReference type="Proteomes" id="UP000274756"/>
    </source>
</evidence>
<gene>
    <name evidence="4" type="ORF">DME_LOCUS1807</name>
</gene>
<dbReference type="PROSITE" id="PS50177">
    <property type="entry name" value="NTF2_DOMAIN"/>
    <property type="match status" value="1"/>
</dbReference>
<proteinExistence type="predicted"/>
<dbReference type="InterPro" id="IPR039539">
    <property type="entry name" value="Ras_GTPase_bind_prot"/>
</dbReference>
<reference evidence="7" key="1">
    <citation type="submission" date="2017-02" db="UniProtKB">
        <authorList>
            <consortium name="WormBaseParasite"/>
        </authorList>
    </citation>
    <scope>IDENTIFICATION</scope>
</reference>
<dbReference type="AlphaFoldDB" id="A0A0N4UIU2"/>
<organism evidence="5 7">
    <name type="scientific">Dracunculus medinensis</name>
    <name type="common">Guinea worm</name>
    <dbReference type="NCBI Taxonomy" id="318479"/>
    <lineage>
        <taxon>Eukaryota</taxon>
        <taxon>Metazoa</taxon>
        <taxon>Ecdysozoa</taxon>
        <taxon>Nematoda</taxon>
        <taxon>Chromadorea</taxon>
        <taxon>Rhabditida</taxon>
        <taxon>Spirurina</taxon>
        <taxon>Dracunculoidea</taxon>
        <taxon>Dracunculidae</taxon>
        <taxon>Dracunculus</taxon>
    </lineage>
</organism>
<dbReference type="OrthoDB" id="339151at2759"/>
<dbReference type="Proteomes" id="UP000274756">
    <property type="component" value="Unassembled WGS sequence"/>
</dbReference>
<feature type="domain" description="NTF2" evidence="3">
    <location>
        <begin position="1"/>
        <end position="103"/>
    </location>
</feature>
<dbReference type="InterPro" id="IPR018222">
    <property type="entry name" value="Nuclear_transport_factor_2_euk"/>
</dbReference>
<dbReference type="WBParaSite" id="DME_0000754001-mRNA-1">
    <property type="protein sequence ID" value="DME_0000754001-mRNA-1"/>
    <property type="gene ID" value="DME_0000754001"/>
</dbReference>
<dbReference type="EMBL" id="UYYG01000033">
    <property type="protein sequence ID" value="VDN51834.1"/>
    <property type="molecule type" value="Genomic_DNA"/>
</dbReference>
<dbReference type="GO" id="GO:0003729">
    <property type="term" value="F:mRNA binding"/>
    <property type="evidence" value="ECO:0007669"/>
    <property type="project" value="TreeGrafter"/>
</dbReference>
<evidence type="ECO:0000256" key="1">
    <source>
        <dbReference type="ARBA" id="ARBA00022884"/>
    </source>
</evidence>
<dbReference type="Proteomes" id="UP000038040">
    <property type="component" value="Unplaced"/>
</dbReference>
<evidence type="ECO:0000256" key="2">
    <source>
        <dbReference type="SAM" id="MobiDB-lite"/>
    </source>
</evidence>
<dbReference type="InterPro" id="IPR032710">
    <property type="entry name" value="NTF2-like_dom_sf"/>
</dbReference>
<feature type="region of interest" description="Disordered" evidence="2">
    <location>
        <begin position="143"/>
        <end position="170"/>
    </location>
</feature>
<protein>
    <submittedName>
        <fullName evidence="7">NTF2 domain-containing protein</fullName>
    </submittedName>
</protein>
<accession>A0A0N4UIU2</accession>
<dbReference type="GO" id="GO:0005829">
    <property type="term" value="C:cytosol"/>
    <property type="evidence" value="ECO:0007669"/>
    <property type="project" value="TreeGrafter"/>
</dbReference>
<dbReference type="SUPFAM" id="SSF54427">
    <property type="entry name" value="NTF2-like"/>
    <property type="match status" value="1"/>
</dbReference>
<feature type="compositionally biased region" description="Polar residues" evidence="2">
    <location>
        <begin position="143"/>
        <end position="158"/>
    </location>
</feature>
<dbReference type="PANTHER" id="PTHR10693:SF20">
    <property type="entry name" value="AT27578P"/>
    <property type="match status" value="1"/>
</dbReference>
<feature type="region of interest" description="Disordered" evidence="2">
    <location>
        <begin position="182"/>
        <end position="201"/>
    </location>
</feature>
<dbReference type="Gene3D" id="3.10.450.50">
    <property type="match status" value="1"/>
</dbReference>
<feature type="region of interest" description="Disordered" evidence="2">
    <location>
        <begin position="400"/>
        <end position="421"/>
    </location>
</feature>
<dbReference type="InterPro" id="IPR002075">
    <property type="entry name" value="NTF2_dom"/>
</dbReference>
<keyword evidence="1" id="KW-0694">RNA-binding</keyword>
<dbReference type="Pfam" id="PF02136">
    <property type="entry name" value="NTF2"/>
    <property type="match status" value="1"/>
</dbReference>